<dbReference type="EMBL" id="PGUY01000047">
    <property type="protein sequence ID" value="PLT29078.1"/>
    <property type="molecule type" value="Genomic_DNA"/>
</dbReference>
<dbReference type="PANTHER" id="PTHR36114">
    <property type="entry name" value="16.7 KDA PROTEIN IN WHIE LOCUS"/>
    <property type="match status" value="1"/>
</dbReference>
<dbReference type="InterPro" id="IPR014710">
    <property type="entry name" value="RmlC-like_jellyroll"/>
</dbReference>
<evidence type="ECO:0000313" key="2">
    <source>
        <dbReference type="EMBL" id="PLT29078.1"/>
    </source>
</evidence>
<reference evidence="2 3" key="1">
    <citation type="submission" date="2017-11" db="EMBL/GenBank/DDBJ databases">
        <title>Comparitive Functional Genomics of Dry Heat Resistant strains isolated from the Viking Spacecraft.</title>
        <authorList>
            <person name="Seuylemezian A."/>
            <person name="Cooper K."/>
            <person name="Vaishampayan P."/>
        </authorList>
    </citation>
    <scope>NUCLEOTIDE SEQUENCE [LARGE SCALE GENOMIC DNA]</scope>
    <source>
        <strain evidence="2 3">V1-29</strain>
    </source>
</reference>
<organism evidence="2 3">
    <name type="scientific">Peribacillus deserti</name>
    <dbReference type="NCBI Taxonomy" id="673318"/>
    <lineage>
        <taxon>Bacteria</taxon>
        <taxon>Bacillati</taxon>
        <taxon>Bacillota</taxon>
        <taxon>Bacilli</taxon>
        <taxon>Bacillales</taxon>
        <taxon>Bacillaceae</taxon>
        <taxon>Peribacillus</taxon>
    </lineage>
</organism>
<comment type="caution">
    <text evidence="2">The sequence shown here is derived from an EMBL/GenBank/DDBJ whole genome shotgun (WGS) entry which is preliminary data.</text>
</comment>
<dbReference type="InterPro" id="IPR013096">
    <property type="entry name" value="Cupin_2"/>
</dbReference>
<dbReference type="AlphaFoldDB" id="A0A2N5M3Z5"/>
<dbReference type="InterPro" id="IPR052044">
    <property type="entry name" value="PKS_Associated_Protein"/>
</dbReference>
<proteinExistence type="predicted"/>
<dbReference type="SUPFAM" id="SSF51182">
    <property type="entry name" value="RmlC-like cupins"/>
    <property type="match status" value="1"/>
</dbReference>
<evidence type="ECO:0000313" key="3">
    <source>
        <dbReference type="Proteomes" id="UP000234748"/>
    </source>
</evidence>
<dbReference type="Gene3D" id="2.60.120.10">
    <property type="entry name" value="Jelly Rolls"/>
    <property type="match status" value="1"/>
</dbReference>
<evidence type="ECO:0000259" key="1">
    <source>
        <dbReference type="Pfam" id="PF07883"/>
    </source>
</evidence>
<keyword evidence="3" id="KW-1185">Reference proteome</keyword>
<dbReference type="PANTHER" id="PTHR36114:SF1">
    <property type="entry name" value="16.7 KDA PROTEIN IN WHIE LOCUS"/>
    <property type="match status" value="1"/>
</dbReference>
<dbReference type="Pfam" id="PF07883">
    <property type="entry name" value="Cupin_2"/>
    <property type="match status" value="1"/>
</dbReference>
<gene>
    <name evidence="2" type="ORF">CUU66_15560</name>
</gene>
<dbReference type="Proteomes" id="UP000234748">
    <property type="component" value="Unassembled WGS sequence"/>
</dbReference>
<feature type="domain" description="Cupin type-2" evidence="1">
    <location>
        <begin position="41"/>
        <end position="93"/>
    </location>
</feature>
<dbReference type="OrthoDB" id="9794183at2"/>
<accession>A0A2N5M3Z5</accession>
<name>A0A2N5M3Z5_9BACI</name>
<dbReference type="InterPro" id="IPR011051">
    <property type="entry name" value="RmlC_Cupin_sf"/>
</dbReference>
<protein>
    <submittedName>
        <fullName evidence="2">Cupin domain-containing protein</fullName>
    </submittedName>
</protein>
<dbReference type="RefSeq" id="WP_101643783.1">
    <property type="nucleotide sequence ID" value="NZ_PGUY01000047.1"/>
</dbReference>
<dbReference type="CDD" id="cd02226">
    <property type="entry name" value="cupin_YdbB-like"/>
    <property type="match status" value="1"/>
</dbReference>
<sequence>MNHTQGKQNLFQLVSEIREYKNFIVSEVNDHVLRAAVIDGEFHWHHHETDELFIVLEGELHIDFDHKETVSLKPGEVYTVPAGVKHRTRSDGRTVNLCFEKNDTDINGV</sequence>